<dbReference type="SUPFAM" id="SSF81296">
    <property type="entry name" value="E set domains"/>
    <property type="match status" value="1"/>
</dbReference>
<dbReference type="InterPro" id="IPR001102">
    <property type="entry name" value="Transglutaminase_N"/>
</dbReference>
<reference evidence="4" key="1">
    <citation type="journal article" date="2020" name="Cell">
        <title>Large-Scale Comparative Analyses of Tick Genomes Elucidate Their Genetic Diversity and Vector Capacities.</title>
        <authorList>
            <consortium name="Tick Genome and Microbiome Consortium (TIGMIC)"/>
            <person name="Jia N."/>
            <person name="Wang J."/>
            <person name="Shi W."/>
            <person name="Du L."/>
            <person name="Sun Y."/>
            <person name="Zhan W."/>
            <person name="Jiang J.F."/>
            <person name="Wang Q."/>
            <person name="Zhang B."/>
            <person name="Ji P."/>
            <person name="Bell-Sakyi L."/>
            <person name="Cui X.M."/>
            <person name="Yuan T.T."/>
            <person name="Jiang B.G."/>
            <person name="Yang W.F."/>
            <person name="Lam T.T."/>
            <person name="Chang Q.C."/>
            <person name="Ding S.J."/>
            <person name="Wang X.J."/>
            <person name="Zhu J.G."/>
            <person name="Ruan X.D."/>
            <person name="Zhao L."/>
            <person name="Wei J.T."/>
            <person name="Ye R.Z."/>
            <person name="Que T.C."/>
            <person name="Du C.H."/>
            <person name="Zhou Y.H."/>
            <person name="Cheng J.X."/>
            <person name="Dai P.F."/>
            <person name="Guo W.B."/>
            <person name="Han X.H."/>
            <person name="Huang E.J."/>
            <person name="Li L.F."/>
            <person name="Wei W."/>
            <person name="Gao Y.C."/>
            <person name="Liu J.Z."/>
            <person name="Shao H.Z."/>
            <person name="Wang X."/>
            <person name="Wang C.C."/>
            <person name="Yang T.C."/>
            <person name="Huo Q.B."/>
            <person name="Li W."/>
            <person name="Chen H.Y."/>
            <person name="Chen S.E."/>
            <person name="Zhou L.G."/>
            <person name="Ni X.B."/>
            <person name="Tian J.H."/>
            <person name="Sheng Y."/>
            <person name="Liu T."/>
            <person name="Pan Y.S."/>
            <person name="Xia L.Y."/>
            <person name="Li J."/>
            <person name="Zhao F."/>
            <person name="Cao W.C."/>
        </authorList>
    </citation>
    <scope>NUCLEOTIDE SEQUENCE</scope>
    <source>
        <strain evidence="4">Rmic-2018</strain>
    </source>
</reference>
<evidence type="ECO:0000313" key="4">
    <source>
        <dbReference type="EMBL" id="KAH8020068.1"/>
    </source>
</evidence>
<evidence type="ECO:0000256" key="1">
    <source>
        <dbReference type="ARBA" id="ARBA00005968"/>
    </source>
</evidence>
<dbReference type="AlphaFoldDB" id="A0A9J6DD25"/>
<feature type="region of interest" description="Disordered" evidence="2">
    <location>
        <begin position="245"/>
        <end position="265"/>
    </location>
</feature>
<proteinExistence type="inferred from homology"/>
<evidence type="ECO:0000256" key="2">
    <source>
        <dbReference type="SAM" id="MobiDB-lite"/>
    </source>
</evidence>
<name>A0A9J6DD25_RHIMP</name>
<dbReference type="Gene3D" id="2.60.40.10">
    <property type="entry name" value="Immunoglobulins"/>
    <property type="match status" value="1"/>
</dbReference>
<comment type="caution">
    <text evidence="4">The sequence shown here is derived from an EMBL/GenBank/DDBJ whole genome shotgun (WGS) entry which is preliminary data.</text>
</comment>
<dbReference type="VEuPathDB" id="VectorBase:LOC119177105"/>
<reference evidence="4" key="2">
    <citation type="submission" date="2021-09" db="EMBL/GenBank/DDBJ databases">
        <authorList>
            <person name="Jia N."/>
            <person name="Wang J."/>
            <person name="Shi W."/>
            <person name="Du L."/>
            <person name="Sun Y."/>
            <person name="Zhan W."/>
            <person name="Jiang J."/>
            <person name="Wang Q."/>
            <person name="Zhang B."/>
            <person name="Ji P."/>
            <person name="Sakyi L.B."/>
            <person name="Cui X."/>
            <person name="Yuan T."/>
            <person name="Jiang B."/>
            <person name="Yang W."/>
            <person name="Lam T.T.-Y."/>
            <person name="Chang Q."/>
            <person name="Ding S."/>
            <person name="Wang X."/>
            <person name="Zhu J."/>
            <person name="Ruan X."/>
            <person name="Zhao L."/>
            <person name="Wei J."/>
            <person name="Que T."/>
            <person name="Du C."/>
            <person name="Cheng J."/>
            <person name="Dai P."/>
            <person name="Han X."/>
            <person name="Huang E."/>
            <person name="Gao Y."/>
            <person name="Liu J."/>
            <person name="Shao H."/>
            <person name="Ye R."/>
            <person name="Li L."/>
            <person name="Wei W."/>
            <person name="Wang X."/>
            <person name="Wang C."/>
            <person name="Huo Q."/>
            <person name="Li W."/>
            <person name="Guo W."/>
            <person name="Chen H."/>
            <person name="Chen S."/>
            <person name="Zhou L."/>
            <person name="Zhou L."/>
            <person name="Ni X."/>
            <person name="Tian J."/>
            <person name="Zhou Y."/>
            <person name="Sheng Y."/>
            <person name="Liu T."/>
            <person name="Pan Y."/>
            <person name="Xia L."/>
            <person name="Li J."/>
            <person name="Zhao F."/>
            <person name="Cao W."/>
        </authorList>
    </citation>
    <scope>NUCLEOTIDE SEQUENCE</scope>
    <source>
        <strain evidence="4">Rmic-2018</strain>
        <tissue evidence="4">Larvae</tissue>
    </source>
</reference>
<evidence type="ECO:0000313" key="5">
    <source>
        <dbReference type="Proteomes" id="UP000821866"/>
    </source>
</evidence>
<accession>A0A9J6DD25</accession>
<dbReference type="Proteomes" id="UP000821866">
    <property type="component" value="Chromosome 8"/>
</dbReference>
<dbReference type="Pfam" id="PF00868">
    <property type="entry name" value="Transglut_N"/>
    <property type="match status" value="1"/>
</dbReference>
<dbReference type="InterPro" id="IPR013783">
    <property type="entry name" value="Ig-like_fold"/>
</dbReference>
<gene>
    <name evidence="4" type="ORF">HPB51_023951</name>
</gene>
<dbReference type="EMBL" id="JABSTU010000010">
    <property type="protein sequence ID" value="KAH8020068.1"/>
    <property type="molecule type" value="Genomic_DNA"/>
</dbReference>
<organism evidence="4 5">
    <name type="scientific">Rhipicephalus microplus</name>
    <name type="common">Cattle tick</name>
    <name type="synonym">Boophilus microplus</name>
    <dbReference type="NCBI Taxonomy" id="6941"/>
    <lineage>
        <taxon>Eukaryota</taxon>
        <taxon>Metazoa</taxon>
        <taxon>Ecdysozoa</taxon>
        <taxon>Arthropoda</taxon>
        <taxon>Chelicerata</taxon>
        <taxon>Arachnida</taxon>
        <taxon>Acari</taxon>
        <taxon>Parasitiformes</taxon>
        <taxon>Ixodida</taxon>
        <taxon>Ixodoidea</taxon>
        <taxon>Ixodidae</taxon>
        <taxon>Rhipicephalinae</taxon>
        <taxon>Rhipicephalus</taxon>
        <taxon>Boophilus</taxon>
    </lineage>
</organism>
<keyword evidence="5" id="KW-1185">Reference proteome</keyword>
<feature type="domain" description="Transglutaminase N-terminal" evidence="3">
    <location>
        <begin position="76"/>
        <end position="150"/>
    </location>
</feature>
<protein>
    <recommendedName>
        <fullName evidence="3">Transglutaminase N-terminal domain-containing protein</fullName>
    </recommendedName>
</protein>
<evidence type="ECO:0000259" key="3">
    <source>
        <dbReference type="Pfam" id="PF00868"/>
    </source>
</evidence>
<dbReference type="InterPro" id="IPR014756">
    <property type="entry name" value="Ig_E-set"/>
</dbReference>
<sequence length="265" mass="29676">MNAGEQLVPGDDRSSVTSTCVHTYRIAVVVRFHRKSCHLESDTWPIVVCEQRGVAPASTQTSDTDGKGDSILQVRYVDLHVAENAEQHRTDEFQLTKGTDPVLVVRRGDPFRLTIDLSRHFNPDRDTLAFVFTVKGENYSRTESSKLLVHANSLSFAGEEAPSYTKNTVAVVPVGYRSSTEYLGGVSSWTAFVKTARDDVIDVEDMVWNKGWHQTTSKSSSRLDQGRTDVVDLGPDLSFRADYKYTQEPQLSTPVHANEHQSRRK</sequence>
<comment type="similarity">
    <text evidence="1">Belongs to the transglutaminase superfamily. Transglutaminase family.</text>
</comment>